<organism evidence="1 2">
    <name type="scientific">Prorocentrum cordatum</name>
    <dbReference type="NCBI Taxonomy" id="2364126"/>
    <lineage>
        <taxon>Eukaryota</taxon>
        <taxon>Sar</taxon>
        <taxon>Alveolata</taxon>
        <taxon>Dinophyceae</taxon>
        <taxon>Prorocentrales</taxon>
        <taxon>Prorocentraceae</taxon>
        <taxon>Prorocentrum</taxon>
    </lineage>
</organism>
<evidence type="ECO:0000313" key="1">
    <source>
        <dbReference type="EMBL" id="CAK0849213.1"/>
    </source>
</evidence>
<accession>A0ABN9TT61</accession>
<name>A0ABN9TT61_9DINO</name>
<dbReference type="Proteomes" id="UP001189429">
    <property type="component" value="Unassembled WGS sequence"/>
</dbReference>
<keyword evidence="2" id="KW-1185">Reference proteome</keyword>
<gene>
    <name evidence="1" type="ORF">PCOR1329_LOCUS41959</name>
</gene>
<feature type="non-terminal residue" evidence="1">
    <location>
        <position position="248"/>
    </location>
</feature>
<proteinExistence type="predicted"/>
<reference evidence="1" key="1">
    <citation type="submission" date="2023-10" db="EMBL/GenBank/DDBJ databases">
        <authorList>
            <person name="Chen Y."/>
            <person name="Shah S."/>
            <person name="Dougan E. K."/>
            <person name="Thang M."/>
            <person name="Chan C."/>
        </authorList>
    </citation>
    <scope>NUCLEOTIDE SEQUENCE [LARGE SCALE GENOMIC DNA]</scope>
</reference>
<sequence length="248" mass="29019">MTLTEARRHQYWNEPPPTHRIDRVKECRKNFKADIDYRITTIQMHANDDYDFHGIATRFDYKRHIGDTSPAPPAAHIPTETLTVNTLRQELQEAQQKAEAQRSHAAHQRAIINQLGKATEAHHKHEEESHRKFQRLEQDHIEEHKKEIYNIRKATEKIADHSAHKIETDSTIIKNLQNELREADSITCQSADHSEKISPEQKQYYEHYQETAATSEHIPTALEEARLQLHEPQQPRTAATITKYHNLE</sequence>
<comment type="caution">
    <text evidence="1">The sequence shown here is derived from an EMBL/GenBank/DDBJ whole genome shotgun (WGS) entry which is preliminary data.</text>
</comment>
<evidence type="ECO:0000313" key="2">
    <source>
        <dbReference type="Proteomes" id="UP001189429"/>
    </source>
</evidence>
<protein>
    <submittedName>
        <fullName evidence="1">Uncharacterized protein</fullName>
    </submittedName>
</protein>
<dbReference type="EMBL" id="CAUYUJ010015042">
    <property type="protein sequence ID" value="CAK0849213.1"/>
    <property type="molecule type" value="Genomic_DNA"/>
</dbReference>